<gene>
    <name evidence="2" type="ORF">PLEPLA_LOCUS40301</name>
</gene>
<feature type="region of interest" description="Disordered" evidence="1">
    <location>
        <begin position="71"/>
        <end position="93"/>
    </location>
</feature>
<accession>A0A9N7Z6U8</accession>
<protein>
    <submittedName>
        <fullName evidence="2">Uncharacterized protein</fullName>
    </submittedName>
</protein>
<keyword evidence="3" id="KW-1185">Reference proteome</keyword>
<dbReference type="EMBL" id="CADEAL010004133">
    <property type="protein sequence ID" value="CAB1452551.1"/>
    <property type="molecule type" value="Genomic_DNA"/>
</dbReference>
<evidence type="ECO:0000256" key="1">
    <source>
        <dbReference type="SAM" id="MobiDB-lite"/>
    </source>
</evidence>
<comment type="caution">
    <text evidence="2">The sequence shown here is derived from an EMBL/GenBank/DDBJ whole genome shotgun (WGS) entry which is preliminary data.</text>
</comment>
<evidence type="ECO:0000313" key="3">
    <source>
        <dbReference type="Proteomes" id="UP001153269"/>
    </source>
</evidence>
<sequence length="93" mass="10056">MNQEIGWLFGRELHLKMSNQGTDGCVVQLPVTSGQIQQWPFMFPSPPPGRPTCPRGCRPPAQPRGLALSLDTSRANKWPTPAEASGCLAEPSA</sequence>
<reference evidence="2" key="1">
    <citation type="submission" date="2020-03" db="EMBL/GenBank/DDBJ databases">
        <authorList>
            <person name="Weist P."/>
        </authorList>
    </citation>
    <scope>NUCLEOTIDE SEQUENCE</scope>
</reference>
<name>A0A9N7Z6U8_PLEPL</name>
<evidence type="ECO:0000313" key="2">
    <source>
        <dbReference type="EMBL" id="CAB1452551.1"/>
    </source>
</evidence>
<dbReference type="AlphaFoldDB" id="A0A9N7Z6U8"/>
<organism evidence="2 3">
    <name type="scientific">Pleuronectes platessa</name>
    <name type="common">European plaice</name>
    <dbReference type="NCBI Taxonomy" id="8262"/>
    <lineage>
        <taxon>Eukaryota</taxon>
        <taxon>Metazoa</taxon>
        <taxon>Chordata</taxon>
        <taxon>Craniata</taxon>
        <taxon>Vertebrata</taxon>
        <taxon>Euteleostomi</taxon>
        <taxon>Actinopterygii</taxon>
        <taxon>Neopterygii</taxon>
        <taxon>Teleostei</taxon>
        <taxon>Neoteleostei</taxon>
        <taxon>Acanthomorphata</taxon>
        <taxon>Carangaria</taxon>
        <taxon>Pleuronectiformes</taxon>
        <taxon>Pleuronectoidei</taxon>
        <taxon>Pleuronectidae</taxon>
        <taxon>Pleuronectes</taxon>
    </lineage>
</organism>
<dbReference type="Proteomes" id="UP001153269">
    <property type="component" value="Unassembled WGS sequence"/>
</dbReference>
<proteinExistence type="predicted"/>